<dbReference type="STRING" id="38323.BM1374165_00613"/>
<accession>X5MF72</accession>
<dbReference type="EMBL" id="HG969191">
    <property type="protein sequence ID" value="CDO46629.1"/>
    <property type="molecule type" value="Genomic_DNA"/>
</dbReference>
<reference evidence="2" key="1">
    <citation type="submission" date="2013-11" db="EMBL/GenBank/DDBJ databases">
        <title>Genome sequencing of Bartonella spp. isolated from human blood.</title>
        <authorList>
            <person name="Raoult D."/>
        </authorList>
    </citation>
    <scope>NUCLEOTIDE SEQUENCE</scope>
    <source>
        <strain evidence="2">BM1374165</strain>
    </source>
</reference>
<dbReference type="PATRIC" id="fig|38323.4.peg.657"/>
<dbReference type="KEGG" id="bhs:BM1374165_00613"/>
<sequence length="41" mass="4633">MCKLLKSLSLIIGFMNTILVEQIIYGKLLVKCAKYKCKNAV</sequence>
<organism evidence="1 2">
    <name type="scientific">Bartonella henselae</name>
    <name type="common">Rochalimaea henselae</name>
    <dbReference type="NCBI Taxonomy" id="38323"/>
    <lineage>
        <taxon>Bacteria</taxon>
        <taxon>Pseudomonadati</taxon>
        <taxon>Pseudomonadota</taxon>
        <taxon>Alphaproteobacteria</taxon>
        <taxon>Hyphomicrobiales</taxon>
        <taxon>Bartonellaceae</taxon>
        <taxon>Bartonella</taxon>
    </lineage>
</organism>
<dbReference type="Proteomes" id="UP000019801">
    <property type="component" value="Chromosome I"/>
</dbReference>
<gene>
    <name evidence="1" type="ORF">BM1374165_00613</name>
</gene>
<evidence type="ECO:0000313" key="2">
    <source>
        <dbReference type="Proteomes" id="UP000019801"/>
    </source>
</evidence>
<proteinExistence type="predicted"/>
<name>X5MF72_BARHN</name>
<protein>
    <submittedName>
        <fullName evidence="1">Uncharacterized protein</fullName>
    </submittedName>
</protein>
<evidence type="ECO:0000313" key="1">
    <source>
        <dbReference type="EMBL" id="CDO46629.1"/>
    </source>
</evidence>
<dbReference type="AlphaFoldDB" id="X5MF72"/>